<dbReference type="GO" id="GO:0005886">
    <property type="term" value="C:plasma membrane"/>
    <property type="evidence" value="ECO:0007669"/>
    <property type="project" value="UniProtKB-SubCell"/>
</dbReference>
<evidence type="ECO:0000313" key="7">
    <source>
        <dbReference type="EMBL" id="SOC22475.1"/>
    </source>
</evidence>
<keyword evidence="4 6" id="KW-1133">Transmembrane helix</keyword>
<dbReference type="InterPro" id="IPR043428">
    <property type="entry name" value="LivM-like"/>
</dbReference>
<dbReference type="EMBL" id="OBML01000012">
    <property type="protein sequence ID" value="SOC22475.1"/>
    <property type="molecule type" value="Genomic_DNA"/>
</dbReference>
<gene>
    <name evidence="7" type="ORF">SAMN05421512_11277</name>
</gene>
<dbReference type="Pfam" id="PF02653">
    <property type="entry name" value="BPD_transp_2"/>
    <property type="match status" value="1"/>
</dbReference>
<sequence>MRQLALLGLVFAALFFVPFVVPSEAWQNTILMTLYAALLGQAWNILGGYGGQFSFGHAAFFGTGAYTVAVLQVQLGVNPWIGLLAGGAMAVAVAAFIGFTTFRYGLRGSYFALVTLAFAEVLRILANTVPFTGAGVGILIPLEQSAANLQFASKAGYYWLVWAIALAAFLTVWWIGHSRFGARLMAVRDNEDAARALGVDPFAVKMRAIMLSGLFSGLAGVFYAQYFLYLDPAIAYGPAISVESLLVPIVGGMGTLFGPLLGAVALHGVSEASRALIGDLPGISLVLYGTILILMVLFAPRGLAGLVRRLSARRSSRETTNV</sequence>
<keyword evidence="5 6" id="KW-0472">Membrane</keyword>
<dbReference type="RefSeq" id="WP_097176113.1">
    <property type="nucleotide sequence ID" value="NZ_OBML01000012.1"/>
</dbReference>
<dbReference type="GO" id="GO:0015658">
    <property type="term" value="F:branched-chain amino acid transmembrane transporter activity"/>
    <property type="evidence" value="ECO:0007669"/>
    <property type="project" value="InterPro"/>
</dbReference>
<evidence type="ECO:0000256" key="1">
    <source>
        <dbReference type="ARBA" id="ARBA00004651"/>
    </source>
</evidence>
<dbReference type="PANTHER" id="PTHR30482:SF10">
    <property type="entry name" value="HIGH-AFFINITY BRANCHED-CHAIN AMINO ACID TRANSPORT PROTEIN BRAE"/>
    <property type="match status" value="1"/>
</dbReference>
<reference evidence="7 8" key="1">
    <citation type="submission" date="2017-08" db="EMBL/GenBank/DDBJ databases">
        <authorList>
            <person name="de Groot N.N."/>
        </authorList>
    </citation>
    <scope>NUCLEOTIDE SEQUENCE [LARGE SCALE GENOMIC DNA]</scope>
    <source>
        <strain evidence="7 8">USBA 352</strain>
    </source>
</reference>
<feature type="transmembrane region" description="Helical" evidence="6">
    <location>
        <begin position="242"/>
        <end position="265"/>
    </location>
</feature>
<accession>A0A285TJJ3</accession>
<dbReference type="OrthoDB" id="9810505at2"/>
<keyword evidence="3 6" id="KW-0812">Transmembrane</keyword>
<dbReference type="Proteomes" id="UP000219331">
    <property type="component" value="Unassembled WGS sequence"/>
</dbReference>
<evidence type="ECO:0000256" key="3">
    <source>
        <dbReference type="ARBA" id="ARBA00022692"/>
    </source>
</evidence>
<keyword evidence="8" id="KW-1185">Reference proteome</keyword>
<protein>
    <submittedName>
        <fullName evidence="7">Amino acid/amide ABC transporter membrane protein 2, HAAT family</fullName>
    </submittedName>
</protein>
<keyword evidence="2" id="KW-1003">Cell membrane</keyword>
<dbReference type="STRING" id="538381.GCA_001696535_00850"/>
<evidence type="ECO:0000256" key="5">
    <source>
        <dbReference type="ARBA" id="ARBA00023136"/>
    </source>
</evidence>
<evidence type="ECO:0000256" key="4">
    <source>
        <dbReference type="ARBA" id="ARBA00022989"/>
    </source>
</evidence>
<evidence type="ECO:0000313" key="8">
    <source>
        <dbReference type="Proteomes" id="UP000219331"/>
    </source>
</evidence>
<feature type="transmembrane region" description="Helical" evidence="6">
    <location>
        <begin position="285"/>
        <end position="307"/>
    </location>
</feature>
<feature type="transmembrane region" description="Helical" evidence="6">
    <location>
        <begin position="155"/>
        <end position="175"/>
    </location>
</feature>
<organism evidence="7 8">
    <name type="scientific">Stappia indica</name>
    <dbReference type="NCBI Taxonomy" id="538381"/>
    <lineage>
        <taxon>Bacteria</taxon>
        <taxon>Pseudomonadati</taxon>
        <taxon>Pseudomonadota</taxon>
        <taxon>Alphaproteobacteria</taxon>
        <taxon>Hyphomicrobiales</taxon>
        <taxon>Stappiaceae</taxon>
        <taxon>Stappia</taxon>
    </lineage>
</organism>
<dbReference type="CDD" id="cd06581">
    <property type="entry name" value="TM_PBP1_LivM_like"/>
    <property type="match status" value="1"/>
</dbReference>
<dbReference type="InterPro" id="IPR001851">
    <property type="entry name" value="ABC_transp_permease"/>
</dbReference>
<dbReference type="PANTHER" id="PTHR30482">
    <property type="entry name" value="HIGH-AFFINITY BRANCHED-CHAIN AMINO ACID TRANSPORT SYSTEM PERMEASE"/>
    <property type="match status" value="1"/>
</dbReference>
<comment type="subcellular location">
    <subcellularLocation>
        <location evidence="1">Cell membrane</location>
        <topology evidence="1">Multi-pass membrane protein</topology>
    </subcellularLocation>
</comment>
<feature type="transmembrane region" description="Helical" evidence="6">
    <location>
        <begin position="83"/>
        <end position="104"/>
    </location>
</feature>
<feature type="transmembrane region" description="Helical" evidence="6">
    <location>
        <begin position="49"/>
        <end position="71"/>
    </location>
</feature>
<feature type="transmembrane region" description="Helical" evidence="6">
    <location>
        <begin position="208"/>
        <end position="230"/>
    </location>
</feature>
<name>A0A285TJJ3_9HYPH</name>
<evidence type="ECO:0000256" key="2">
    <source>
        <dbReference type="ARBA" id="ARBA00022475"/>
    </source>
</evidence>
<dbReference type="AlphaFoldDB" id="A0A285TJJ3"/>
<proteinExistence type="predicted"/>
<evidence type="ECO:0000256" key="6">
    <source>
        <dbReference type="SAM" id="Phobius"/>
    </source>
</evidence>